<accession>A0ABN9T3I1</accession>
<gene>
    <name evidence="1" type="ORF">PCOR1329_LOCUS35201</name>
</gene>
<comment type="caution">
    <text evidence="1">The sequence shown here is derived from an EMBL/GenBank/DDBJ whole genome shotgun (WGS) entry which is preliminary data.</text>
</comment>
<keyword evidence="2" id="KW-1185">Reference proteome</keyword>
<dbReference type="EMBL" id="CAUYUJ010014303">
    <property type="protein sequence ID" value="CAK0839547.1"/>
    <property type="molecule type" value="Genomic_DNA"/>
</dbReference>
<organism evidence="1 2">
    <name type="scientific">Prorocentrum cordatum</name>
    <dbReference type="NCBI Taxonomy" id="2364126"/>
    <lineage>
        <taxon>Eukaryota</taxon>
        <taxon>Sar</taxon>
        <taxon>Alveolata</taxon>
        <taxon>Dinophyceae</taxon>
        <taxon>Prorocentrales</taxon>
        <taxon>Prorocentraceae</taxon>
        <taxon>Prorocentrum</taxon>
    </lineage>
</organism>
<name>A0ABN9T3I1_9DINO</name>
<proteinExistence type="predicted"/>
<dbReference type="Proteomes" id="UP001189429">
    <property type="component" value="Unassembled WGS sequence"/>
</dbReference>
<sequence>MPVRYCRNQPFCKLSMLFFPYWNKVVGRLIPQQFGIFVGARPRTQALDIAHALQLVVEKGLDDCSNATLAQCDAQTYFDELRALRICRWLVTRGCSPEDVACLVRAQMVPRVIPHAGGSAVPIVNRSKRGLTGSRTALMLARILVEEVMNDRAESWKTWGFRCDESRLRAASCIDNVFACSNTPE</sequence>
<evidence type="ECO:0000313" key="1">
    <source>
        <dbReference type="EMBL" id="CAK0839547.1"/>
    </source>
</evidence>
<evidence type="ECO:0000313" key="2">
    <source>
        <dbReference type="Proteomes" id="UP001189429"/>
    </source>
</evidence>
<evidence type="ECO:0008006" key="3">
    <source>
        <dbReference type="Google" id="ProtNLM"/>
    </source>
</evidence>
<protein>
    <recommendedName>
        <fullName evidence="3">Reverse transcriptase domain-containing protein</fullName>
    </recommendedName>
</protein>
<reference evidence="1" key="1">
    <citation type="submission" date="2023-10" db="EMBL/GenBank/DDBJ databases">
        <authorList>
            <person name="Chen Y."/>
            <person name="Shah S."/>
            <person name="Dougan E. K."/>
            <person name="Thang M."/>
            <person name="Chan C."/>
        </authorList>
    </citation>
    <scope>NUCLEOTIDE SEQUENCE [LARGE SCALE GENOMIC DNA]</scope>
</reference>